<evidence type="ECO:0000313" key="2">
    <source>
        <dbReference type="Proteomes" id="UP000004508"/>
    </source>
</evidence>
<accession>D6U2T6</accession>
<gene>
    <name evidence="1" type="ORF">Krac_3698</name>
</gene>
<reference evidence="1 2" key="1">
    <citation type="journal article" date="2011" name="Stand. Genomic Sci.">
        <title>Non-contiguous finished genome sequence and contextual data of the filamentous soil bacterium Ktedonobacter racemifer type strain (SOSP1-21).</title>
        <authorList>
            <person name="Chang Y.J."/>
            <person name="Land M."/>
            <person name="Hauser L."/>
            <person name="Chertkov O."/>
            <person name="Del Rio T.G."/>
            <person name="Nolan M."/>
            <person name="Copeland A."/>
            <person name="Tice H."/>
            <person name="Cheng J.F."/>
            <person name="Lucas S."/>
            <person name="Han C."/>
            <person name="Goodwin L."/>
            <person name="Pitluck S."/>
            <person name="Ivanova N."/>
            <person name="Ovchinikova G."/>
            <person name="Pati A."/>
            <person name="Chen A."/>
            <person name="Palaniappan K."/>
            <person name="Mavromatis K."/>
            <person name="Liolios K."/>
            <person name="Brettin T."/>
            <person name="Fiebig A."/>
            <person name="Rohde M."/>
            <person name="Abt B."/>
            <person name="Goker M."/>
            <person name="Detter J.C."/>
            <person name="Woyke T."/>
            <person name="Bristow J."/>
            <person name="Eisen J.A."/>
            <person name="Markowitz V."/>
            <person name="Hugenholtz P."/>
            <person name="Kyrpides N.C."/>
            <person name="Klenk H.P."/>
            <person name="Lapidus A."/>
        </authorList>
    </citation>
    <scope>NUCLEOTIDE SEQUENCE [LARGE SCALE GENOMIC DNA]</scope>
    <source>
        <strain evidence="2">DSM 44963</strain>
    </source>
</reference>
<dbReference type="InParanoid" id="D6U2T6"/>
<keyword evidence="2" id="KW-1185">Reference proteome</keyword>
<sequence length="67" mass="7772">MRCLRPWVITSSFQSTRAGNPHSGARLVPVPEHKARVSGFGRLQDKAETRIVKFRNEQYSFQQIMRL</sequence>
<dbReference type="Proteomes" id="UP000004508">
    <property type="component" value="Unassembled WGS sequence"/>
</dbReference>
<protein>
    <submittedName>
        <fullName evidence="1">Uncharacterized protein</fullName>
    </submittedName>
</protein>
<name>D6U2T6_KTERA</name>
<proteinExistence type="predicted"/>
<dbReference type="EMBL" id="ADVG01000004">
    <property type="protein sequence ID" value="EFH82841.1"/>
    <property type="molecule type" value="Genomic_DNA"/>
</dbReference>
<dbReference type="AlphaFoldDB" id="D6U2T6"/>
<organism evidence="1 2">
    <name type="scientific">Ktedonobacter racemifer DSM 44963</name>
    <dbReference type="NCBI Taxonomy" id="485913"/>
    <lineage>
        <taxon>Bacteria</taxon>
        <taxon>Bacillati</taxon>
        <taxon>Chloroflexota</taxon>
        <taxon>Ktedonobacteria</taxon>
        <taxon>Ktedonobacterales</taxon>
        <taxon>Ktedonobacteraceae</taxon>
        <taxon>Ktedonobacter</taxon>
    </lineage>
</organism>
<comment type="caution">
    <text evidence="1">The sequence shown here is derived from an EMBL/GenBank/DDBJ whole genome shotgun (WGS) entry which is preliminary data.</text>
</comment>
<evidence type="ECO:0000313" key="1">
    <source>
        <dbReference type="EMBL" id="EFH82841.1"/>
    </source>
</evidence>